<dbReference type="PROSITE" id="PS50885">
    <property type="entry name" value="HAMP"/>
    <property type="match status" value="1"/>
</dbReference>
<dbReference type="Proteomes" id="UP000654452">
    <property type="component" value="Unassembled WGS sequence"/>
</dbReference>
<keyword evidence="6" id="KW-1185">Reference proteome</keyword>
<dbReference type="SMART" id="SM00304">
    <property type="entry name" value="HAMP"/>
    <property type="match status" value="1"/>
</dbReference>
<keyword evidence="1" id="KW-0378">Hydrolase</keyword>
<evidence type="ECO:0000313" key="6">
    <source>
        <dbReference type="Proteomes" id="UP000654452"/>
    </source>
</evidence>
<feature type="transmembrane region" description="Helical" evidence="3">
    <location>
        <begin position="309"/>
        <end position="329"/>
    </location>
</feature>
<organism evidence="5 6">
    <name type="scientific">Azospirillum aestuarii</name>
    <dbReference type="NCBI Taxonomy" id="2802052"/>
    <lineage>
        <taxon>Bacteria</taxon>
        <taxon>Pseudomonadati</taxon>
        <taxon>Pseudomonadota</taxon>
        <taxon>Alphaproteobacteria</taxon>
        <taxon>Rhodospirillales</taxon>
        <taxon>Azospirillaceae</taxon>
        <taxon>Azospirillum</taxon>
    </lineage>
</organism>
<dbReference type="SMART" id="SM00331">
    <property type="entry name" value="PP2C_SIG"/>
    <property type="match status" value="1"/>
</dbReference>
<dbReference type="PANTHER" id="PTHR43156:SF2">
    <property type="entry name" value="STAGE II SPORULATION PROTEIN E"/>
    <property type="match status" value="1"/>
</dbReference>
<dbReference type="Gene3D" id="6.10.340.10">
    <property type="match status" value="1"/>
</dbReference>
<evidence type="ECO:0000313" key="5">
    <source>
        <dbReference type="EMBL" id="MBK4718046.1"/>
    </source>
</evidence>
<feature type="transmembrane region" description="Helical" evidence="3">
    <location>
        <begin position="464"/>
        <end position="485"/>
    </location>
</feature>
<feature type="transmembrane region" description="Helical" evidence="3">
    <location>
        <begin position="7"/>
        <end position="28"/>
    </location>
</feature>
<evidence type="ECO:0000256" key="3">
    <source>
        <dbReference type="SAM" id="Phobius"/>
    </source>
</evidence>
<dbReference type="InterPro" id="IPR036457">
    <property type="entry name" value="PPM-type-like_dom_sf"/>
</dbReference>
<dbReference type="EMBL" id="JAEPIV010000001">
    <property type="protein sequence ID" value="MBK4718046.1"/>
    <property type="molecule type" value="Genomic_DNA"/>
</dbReference>
<keyword evidence="3" id="KW-0812">Transmembrane</keyword>
<keyword evidence="2" id="KW-0175">Coiled coil</keyword>
<protein>
    <submittedName>
        <fullName evidence="5">SpoIIE family protein phosphatase</fullName>
    </submittedName>
</protein>
<evidence type="ECO:0000259" key="4">
    <source>
        <dbReference type="PROSITE" id="PS50885"/>
    </source>
</evidence>
<dbReference type="CDD" id="cd06225">
    <property type="entry name" value="HAMP"/>
    <property type="match status" value="1"/>
</dbReference>
<dbReference type="InterPro" id="IPR003660">
    <property type="entry name" value="HAMP_dom"/>
</dbReference>
<comment type="caution">
    <text evidence="5">The sequence shown here is derived from an EMBL/GenBank/DDBJ whole genome shotgun (WGS) entry which is preliminary data.</text>
</comment>
<evidence type="ECO:0000256" key="2">
    <source>
        <dbReference type="SAM" id="Coils"/>
    </source>
</evidence>
<dbReference type="Pfam" id="PF00672">
    <property type="entry name" value="HAMP"/>
    <property type="match status" value="1"/>
</dbReference>
<dbReference type="RefSeq" id="WP_200484247.1">
    <property type="nucleotide sequence ID" value="NZ_JAEPIV010000001.1"/>
</dbReference>
<dbReference type="InterPro" id="IPR052016">
    <property type="entry name" value="Bact_Sigma-Reg"/>
</dbReference>
<name>A0ABS1HTJ9_9PROT</name>
<dbReference type="Gene3D" id="3.60.40.10">
    <property type="entry name" value="PPM-type phosphatase domain"/>
    <property type="match status" value="1"/>
</dbReference>
<feature type="domain" description="HAMP" evidence="4">
    <location>
        <begin position="330"/>
        <end position="385"/>
    </location>
</feature>
<dbReference type="Pfam" id="PF07228">
    <property type="entry name" value="SpoIIE"/>
    <property type="match status" value="1"/>
</dbReference>
<keyword evidence="3" id="KW-1133">Transmembrane helix</keyword>
<reference evidence="5 6" key="1">
    <citation type="submission" date="2021-01" db="EMBL/GenBank/DDBJ databases">
        <title>Azospirillum sp. YIM DDC1 draft genome.</title>
        <authorList>
            <person name="Wang Y.-X."/>
        </authorList>
    </citation>
    <scope>NUCLEOTIDE SEQUENCE [LARGE SCALE GENOMIC DNA]</scope>
    <source>
        <strain evidence="5 6">YIM DDC1</strain>
    </source>
</reference>
<dbReference type="InterPro" id="IPR001932">
    <property type="entry name" value="PPM-type_phosphatase-like_dom"/>
</dbReference>
<evidence type="ECO:0000256" key="1">
    <source>
        <dbReference type="ARBA" id="ARBA00022801"/>
    </source>
</evidence>
<dbReference type="PANTHER" id="PTHR43156">
    <property type="entry name" value="STAGE II SPORULATION PROTEIN E-RELATED"/>
    <property type="match status" value="1"/>
</dbReference>
<sequence length="667" mass="69814">MTFQGRLVLLISGLVTLAVAVVTVLLAWTTHSAIESRVEADGRMAATLLARTATLAREVPRDVEALLGDRLLSEATLAAHLVAVMEAGKAPIKAVTDRLKAVADGGGPDEIWVTDNRGRAYLHNIPGPDITFGPDGRAQPRQAPYYGLLNRAPEKVVTDAATEGGKLMKFAGVAGVDKPRIVQVGADVRRLGDIARKAGVDGVMASLLAGGTVEGAWLLERDGRLAVHATGPSAGPLSERAVEAAKAAAAAGETGLLREGDRLTAFAPVPAMAGQGAAGQGAAGQGAGIAVVRLPAEDLSSVVGRHVKIGVLVGLLVLAAGVYGAVRFARSQMAPIERLGEAVAAVEAGRFNPFTLNEAMERNDEMGRLARVFRSMALEASYREETLDAQLLMRTAELETRTEKLAAAEHLIEEEQRAARDVQANLLPQQLPAGRDSQFFGLLVPGPAVSGDFYDVIELDERHCLLVVAGVSGWGVPAAFLMLLVRGAIREAAARPGMTPAAILAAANDRLCGQSPFDGFATAFVALYDRETGTLSHSSAGNRAPCRIQADGSVLTLADAGGPALGVRKGIPYGEAVTRLEQEDTLFLCTEGVLRAVNAQREPFGEERLAAVLHQGRGLSARDRSELLLRAVEAHVGPGGQTGDIVCLTVRRLLPASELAPESEAAV</sequence>
<accession>A0ABS1HTJ9</accession>
<proteinExistence type="predicted"/>
<gene>
    <name evidence="5" type="ORF">JJL56_04105</name>
</gene>
<feature type="coiled-coil region" evidence="2">
    <location>
        <begin position="398"/>
        <end position="425"/>
    </location>
</feature>
<keyword evidence="3" id="KW-0472">Membrane</keyword>